<evidence type="ECO:0000313" key="2">
    <source>
        <dbReference type="Proteomes" id="UP000646365"/>
    </source>
</evidence>
<keyword evidence="2" id="KW-1185">Reference proteome</keyword>
<comment type="caution">
    <text evidence="1">The sequence shown here is derived from an EMBL/GenBank/DDBJ whole genome shotgun (WGS) entry which is preliminary data.</text>
</comment>
<protein>
    <submittedName>
        <fullName evidence="1">O-methyltransferase</fullName>
    </submittedName>
</protein>
<accession>A0A8J2YRY1</accession>
<dbReference type="Gene3D" id="3.40.50.150">
    <property type="entry name" value="Vaccinia Virus protein VP39"/>
    <property type="match status" value="1"/>
</dbReference>
<dbReference type="Proteomes" id="UP000646365">
    <property type="component" value="Unassembled WGS sequence"/>
</dbReference>
<dbReference type="SUPFAM" id="SSF53335">
    <property type="entry name" value="S-adenosyl-L-methionine-dependent methyltransferases"/>
    <property type="match status" value="1"/>
</dbReference>
<dbReference type="InterPro" id="IPR029063">
    <property type="entry name" value="SAM-dependent_MTases_sf"/>
</dbReference>
<gene>
    <name evidence="1" type="ORF">GCM10011611_13840</name>
</gene>
<name>A0A8J2YRY1_9PROT</name>
<reference evidence="1" key="1">
    <citation type="journal article" date="2014" name="Int. J. Syst. Evol. Microbiol.">
        <title>Complete genome sequence of Corynebacterium casei LMG S-19264T (=DSM 44701T), isolated from a smear-ripened cheese.</title>
        <authorList>
            <consortium name="US DOE Joint Genome Institute (JGI-PGF)"/>
            <person name="Walter F."/>
            <person name="Albersmeier A."/>
            <person name="Kalinowski J."/>
            <person name="Ruckert C."/>
        </authorList>
    </citation>
    <scope>NUCLEOTIDE SEQUENCE</scope>
    <source>
        <strain evidence="1">CGMCC 1.15725</strain>
    </source>
</reference>
<dbReference type="PANTHER" id="PTHR43861">
    <property type="entry name" value="TRANS-ACONITATE 2-METHYLTRANSFERASE-RELATED"/>
    <property type="match status" value="1"/>
</dbReference>
<dbReference type="AlphaFoldDB" id="A0A8J2YRY1"/>
<dbReference type="EMBL" id="BMJQ01000003">
    <property type="protein sequence ID" value="GGF09588.1"/>
    <property type="molecule type" value="Genomic_DNA"/>
</dbReference>
<reference evidence="1" key="2">
    <citation type="submission" date="2020-09" db="EMBL/GenBank/DDBJ databases">
        <authorList>
            <person name="Sun Q."/>
            <person name="Zhou Y."/>
        </authorList>
    </citation>
    <scope>NUCLEOTIDE SEQUENCE</scope>
    <source>
        <strain evidence="1">CGMCC 1.15725</strain>
    </source>
</reference>
<dbReference type="Pfam" id="PF13489">
    <property type="entry name" value="Methyltransf_23"/>
    <property type="match status" value="1"/>
</dbReference>
<proteinExistence type="predicted"/>
<evidence type="ECO:0000313" key="1">
    <source>
        <dbReference type="EMBL" id="GGF09588.1"/>
    </source>
</evidence>
<sequence length="207" mass="23068">MDVMYRYQRHIYDLTRKFYLIGRDRLLDALPVKPGASVLEMGCGTGRNLVRLGHLVPDARIYGVDVARVMLDTAARALDRAGLGGRVRLAQAGGQGFDPEAAFGLARFDVIYFSYVLSMIPDWRPVVERALDQLAPGGILAVVDFGDQLAAPAWRRRLLLGWLRLFDVHPRAEIERDLRAMAAEQGGLALDQNIGGGYAYLLMIRKR</sequence>
<organism evidence="1 2">
    <name type="scientific">Aliidongia dinghuensis</name>
    <dbReference type="NCBI Taxonomy" id="1867774"/>
    <lineage>
        <taxon>Bacteria</taxon>
        <taxon>Pseudomonadati</taxon>
        <taxon>Pseudomonadota</taxon>
        <taxon>Alphaproteobacteria</taxon>
        <taxon>Rhodospirillales</taxon>
        <taxon>Dongiaceae</taxon>
        <taxon>Aliidongia</taxon>
    </lineage>
</organism>
<dbReference type="CDD" id="cd02440">
    <property type="entry name" value="AdoMet_MTases"/>
    <property type="match status" value="1"/>
</dbReference>